<dbReference type="AlphaFoldDB" id="A0AAJ1BDJ6"/>
<reference evidence="2" key="1">
    <citation type="submission" date="2022-01" db="EMBL/GenBank/DDBJ databases">
        <title>Collection of gut derived symbiotic bacterial strains cultured from healthy donors.</title>
        <authorList>
            <person name="Lin H."/>
            <person name="Kohout C."/>
            <person name="Waligurski E."/>
            <person name="Pamer E.G."/>
        </authorList>
    </citation>
    <scope>NUCLEOTIDE SEQUENCE</scope>
    <source>
        <strain evidence="2">DFI.7.46</strain>
    </source>
</reference>
<dbReference type="InterPro" id="IPR024203">
    <property type="entry name" value="Deoxy-glucuronate_isom_IolB"/>
</dbReference>
<proteinExistence type="predicted"/>
<sequence length="296" mass="32792">MSNNENYLFRDGQLKNGQYELDLTPEKAGWEFSGLKVLNLPAGASQEVTSGNSELLVLPLEGGCTVKVGGETFEIKGRKDIWSEITDYLYVPINTTFTVSSEKGGRFALPSSKANNEKPLRYCPQDEVISMIRGKGDCTREVHNYTMGNPVEVDHVLVTEVITPGGNWSSYPPHKHDEHSETERILEEIYYYQVKPAANGTTGMALQRIYPSKGHTIDVCAEVHSGDVVVMPHGWHGPSVAAPGYHLYYLNVMAGPAEDATWLVTIDPDYVWLTEDWGGGEVDPRLPMTNATIKED</sequence>
<evidence type="ECO:0000256" key="1">
    <source>
        <dbReference type="ARBA" id="ARBA00023235"/>
    </source>
</evidence>
<dbReference type="PIRSF" id="PIRSF036628">
    <property type="entry name" value="IolB"/>
    <property type="match status" value="1"/>
</dbReference>
<dbReference type="GO" id="GO:0019310">
    <property type="term" value="P:inositol catabolic process"/>
    <property type="evidence" value="ECO:0007669"/>
    <property type="project" value="InterPro"/>
</dbReference>
<organism evidence="2 3">
    <name type="scientific">Varibaculum cambriense</name>
    <dbReference type="NCBI Taxonomy" id="184870"/>
    <lineage>
        <taxon>Bacteria</taxon>
        <taxon>Bacillati</taxon>
        <taxon>Actinomycetota</taxon>
        <taxon>Actinomycetes</taxon>
        <taxon>Actinomycetales</taxon>
        <taxon>Actinomycetaceae</taxon>
        <taxon>Varibaculum</taxon>
    </lineage>
</organism>
<dbReference type="InterPro" id="IPR014710">
    <property type="entry name" value="RmlC-like_jellyroll"/>
</dbReference>
<dbReference type="NCBIfam" id="TIGR04378">
    <property type="entry name" value="myo_inos_iolB"/>
    <property type="match status" value="1"/>
</dbReference>
<protein>
    <submittedName>
        <fullName evidence="2">5-deoxy-glucuronate isomerase</fullName>
        <ecNumber evidence="2">5.3.1.30</ecNumber>
    </submittedName>
</protein>
<dbReference type="GO" id="GO:0008880">
    <property type="term" value="F:glucuronate isomerase activity"/>
    <property type="evidence" value="ECO:0007669"/>
    <property type="project" value="InterPro"/>
</dbReference>
<dbReference type="PANTHER" id="PTHR39193:SF1">
    <property type="entry name" value="5-DEOXY-GLUCURONATE ISOMERASE"/>
    <property type="match status" value="1"/>
</dbReference>
<dbReference type="SUPFAM" id="SSF51182">
    <property type="entry name" value="RmlC-like cupins"/>
    <property type="match status" value="1"/>
</dbReference>
<comment type="caution">
    <text evidence="2">The sequence shown here is derived from an EMBL/GenBank/DDBJ whole genome shotgun (WGS) entry which is preliminary data.</text>
</comment>
<accession>A0AAJ1BDJ6</accession>
<dbReference type="PANTHER" id="PTHR39193">
    <property type="entry name" value="5-DEOXY-GLUCURONATE ISOMERASE"/>
    <property type="match status" value="1"/>
</dbReference>
<keyword evidence="1 2" id="KW-0413">Isomerase</keyword>
<evidence type="ECO:0000313" key="3">
    <source>
        <dbReference type="Proteomes" id="UP001200537"/>
    </source>
</evidence>
<gene>
    <name evidence="2" type="primary">iolB</name>
    <name evidence="2" type="ORF">L0M99_05960</name>
</gene>
<dbReference type="Gene3D" id="2.60.120.10">
    <property type="entry name" value="Jelly Rolls"/>
    <property type="match status" value="2"/>
</dbReference>
<name>A0AAJ1BDJ6_9ACTO</name>
<dbReference type="InterPro" id="IPR011051">
    <property type="entry name" value="RmlC_Cupin_sf"/>
</dbReference>
<dbReference type="InterPro" id="IPR021120">
    <property type="entry name" value="KduI/IolB_isomerase"/>
</dbReference>
<evidence type="ECO:0000313" key="2">
    <source>
        <dbReference type="EMBL" id="MCG4618035.1"/>
    </source>
</evidence>
<dbReference type="GO" id="GO:0102482">
    <property type="term" value="F:5-deoxy-D-glucuronate isomerase activity"/>
    <property type="evidence" value="ECO:0007669"/>
    <property type="project" value="UniProtKB-EC"/>
</dbReference>
<dbReference type="EC" id="5.3.1.30" evidence="2"/>
<dbReference type="EMBL" id="JAKNHJ010000010">
    <property type="protein sequence ID" value="MCG4618035.1"/>
    <property type="molecule type" value="Genomic_DNA"/>
</dbReference>
<dbReference type="RefSeq" id="WP_238128073.1">
    <property type="nucleotide sequence ID" value="NZ_JAGZVZ010000002.1"/>
</dbReference>
<dbReference type="Proteomes" id="UP001200537">
    <property type="component" value="Unassembled WGS sequence"/>
</dbReference>
<dbReference type="Pfam" id="PF04962">
    <property type="entry name" value="KduI"/>
    <property type="match status" value="1"/>
</dbReference>